<keyword evidence="3" id="KW-1185">Reference proteome</keyword>
<sequence length="248" mass="28063">MAVALHKISDTLMEDPSQTTRGASTTSSNETSSASPFLALPPELRTIIYEHAVHDEVVRLNQKNGLAIFNSPLASTNRQIRGEYLPLLKSQYTSLTATVTDFNFDHIIRHINQIAGERSPGIRHARIRLHIPSGDTLDFCGYRPLYAWLLRADPQEELSEAVVDVEAEYWVVEPTAAREAQHMVWELERCLESFRMDRTDLEVERVERCEVEVAKAMEAGRRYCGERSVEAFLEQSCVLRGGMVEGGW</sequence>
<accession>A0AAJ0GF30</accession>
<reference evidence="2" key="1">
    <citation type="submission" date="2023-04" db="EMBL/GenBank/DDBJ databases">
        <title>Black Yeasts Isolated from many extreme environments.</title>
        <authorList>
            <person name="Coleine C."/>
            <person name="Stajich J.E."/>
            <person name="Selbmann L."/>
        </authorList>
    </citation>
    <scope>NUCLEOTIDE SEQUENCE</scope>
    <source>
        <strain evidence="2">CCFEE 5312</strain>
    </source>
</reference>
<dbReference type="PANTHER" id="PTHR42085">
    <property type="entry name" value="F-BOX DOMAIN-CONTAINING PROTEIN"/>
    <property type="match status" value="1"/>
</dbReference>
<evidence type="ECO:0000256" key="1">
    <source>
        <dbReference type="SAM" id="MobiDB-lite"/>
    </source>
</evidence>
<dbReference type="InterPro" id="IPR038883">
    <property type="entry name" value="AN11006-like"/>
</dbReference>
<dbReference type="EMBL" id="JAWDJX010000006">
    <property type="protein sequence ID" value="KAK3056308.1"/>
    <property type="molecule type" value="Genomic_DNA"/>
</dbReference>
<comment type="caution">
    <text evidence="2">The sequence shown here is derived from an EMBL/GenBank/DDBJ whole genome shotgun (WGS) entry which is preliminary data.</text>
</comment>
<feature type="region of interest" description="Disordered" evidence="1">
    <location>
        <begin position="9"/>
        <end position="36"/>
    </location>
</feature>
<gene>
    <name evidence="2" type="ORF">LTR09_002815</name>
</gene>
<name>A0AAJ0GF30_9PEZI</name>
<dbReference type="PANTHER" id="PTHR42085:SF1">
    <property type="entry name" value="F-BOX DOMAIN-CONTAINING PROTEIN"/>
    <property type="match status" value="1"/>
</dbReference>
<dbReference type="AlphaFoldDB" id="A0AAJ0GF30"/>
<proteinExistence type="predicted"/>
<organism evidence="2 3">
    <name type="scientific">Extremus antarcticus</name>
    <dbReference type="NCBI Taxonomy" id="702011"/>
    <lineage>
        <taxon>Eukaryota</taxon>
        <taxon>Fungi</taxon>
        <taxon>Dikarya</taxon>
        <taxon>Ascomycota</taxon>
        <taxon>Pezizomycotina</taxon>
        <taxon>Dothideomycetes</taxon>
        <taxon>Dothideomycetidae</taxon>
        <taxon>Mycosphaerellales</taxon>
        <taxon>Extremaceae</taxon>
        <taxon>Extremus</taxon>
    </lineage>
</organism>
<evidence type="ECO:0000313" key="3">
    <source>
        <dbReference type="Proteomes" id="UP001271007"/>
    </source>
</evidence>
<evidence type="ECO:0000313" key="2">
    <source>
        <dbReference type="EMBL" id="KAK3056308.1"/>
    </source>
</evidence>
<feature type="compositionally biased region" description="Low complexity" evidence="1">
    <location>
        <begin position="23"/>
        <end position="35"/>
    </location>
</feature>
<protein>
    <submittedName>
        <fullName evidence="2">Uncharacterized protein</fullName>
    </submittedName>
</protein>
<dbReference type="Proteomes" id="UP001271007">
    <property type="component" value="Unassembled WGS sequence"/>
</dbReference>